<sequence length="162" mass="17779">MLNNEVVSSDVESYSYTHSVSPLPSMEESTSIGALANIDEIVPKQHVSFLDSVVQTLAAASRCVVYNTVAAELWSKNMDFNSHAWYEPHRAVHVRQVNGILRFAEDIDVDGDGPVAAPMFTTAQSQRDNTAEWTLPTPPPPSLFKSSGSATSRWRKRLMAAA</sequence>
<evidence type="ECO:0000313" key="2">
    <source>
        <dbReference type="EMBL" id="GKT49952.1"/>
    </source>
</evidence>
<dbReference type="RefSeq" id="XP_049132302.1">
    <property type="nucleotide sequence ID" value="XM_049276345.1"/>
</dbReference>
<gene>
    <name evidence="2" type="ORF">ColSpa_10133</name>
</gene>
<evidence type="ECO:0000256" key="1">
    <source>
        <dbReference type="SAM" id="MobiDB-lite"/>
    </source>
</evidence>
<keyword evidence="3" id="KW-1185">Reference proteome</keyword>
<organism evidence="2 3">
    <name type="scientific">Colletotrichum spaethianum</name>
    <dbReference type="NCBI Taxonomy" id="700344"/>
    <lineage>
        <taxon>Eukaryota</taxon>
        <taxon>Fungi</taxon>
        <taxon>Dikarya</taxon>
        <taxon>Ascomycota</taxon>
        <taxon>Pezizomycotina</taxon>
        <taxon>Sordariomycetes</taxon>
        <taxon>Hypocreomycetidae</taxon>
        <taxon>Glomerellales</taxon>
        <taxon>Glomerellaceae</taxon>
        <taxon>Colletotrichum</taxon>
        <taxon>Colletotrichum spaethianum species complex</taxon>
    </lineage>
</organism>
<reference evidence="2 3" key="1">
    <citation type="submission" date="2022-03" db="EMBL/GenBank/DDBJ databases">
        <title>Genome data of Colletotrichum spp.</title>
        <authorList>
            <person name="Utami Y.D."/>
            <person name="Hiruma K."/>
        </authorList>
    </citation>
    <scope>NUCLEOTIDE SEQUENCE [LARGE SCALE GENOMIC DNA]</scope>
    <source>
        <strain evidence="2 3">MAFF 239500</strain>
    </source>
</reference>
<feature type="region of interest" description="Disordered" evidence="1">
    <location>
        <begin position="126"/>
        <end position="148"/>
    </location>
</feature>
<dbReference type="EMBL" id="BQXU01000033">
    <property type="protein sequence ID" value="GKT49952.1"/>
    <property type="molecule type" value="Genomic_DNA"/>
</dbReference>
<evidence type="ECO:0000313" key="3">
    <source>
        <dbReference type="Proteomes" id="UP001055115"/>
    </source>
</evidence>
<proteinExistence type="predicted"/>
<name>A0AA37UR25_9PEZI</name>
<accession>A0AA37UR25</accession>
<dbReference type="AlphaFoldDB" id="A0AA37UR25"/>
<protein>
    <submittedName>
        <fullName evidence="2">Uncharacterized protein</fullName>
    </submittedName>
</protein>
<comment type="caution">
    <text evidence="2">The sequence shown here is derived from an EMBL/GenBank/DDBJ whole genome shotgun (WGS) entry which is preliminary data.</text>
</comment>
<dbReference type="Proteomes" id="UP001055115">
    <property type="component" value="Unassembled WGS sequence"/>
</dbReference>
<dbReference type="GeneID" id="73330935"/>